<dbReference type="EMBL" id="CAACVJ010000212">
    <property type="protein sequence ID" value="VEP14796.1"/>
    <property type="molecule type" value="Genomic_DNA"/>
</dbReference>
<evidence type="ECO:0000313" key="2">
    <source>
        <dbReference type="EMBL" id="VEP14796.1"/>
    </source>
</evidence>
<feature type="transmembrane region" description="Helical" evidence="1">
    <location>
        <begin position="221"/>
        <end position="239"/>
    </location>
</feature>
<keyword evidence="3" id="KW-1185">Reference proteome</keyword>
<accession>A0A563VTJ2</accession>
<dbReference type="InterPro" id="IPR047709">
    <property type="entry name" value="HpsJ-like"/>
</dbReference>
<organism evidence="2 3">
    <name type="scientific">Hyella patelloides LEGE 07179</name>
    <dbReference type="NCBI Taxonomy" id="945734"/>
    <lineage>
        <taxon>Bacteria</taxon>
        <taxon>Bacillati</taxon>
        <taxon>Cyanobacteriota</taxon>
        <taxon>Cyanophyceae</taxon>
        <taxon>Pleurocapsales</taxon>
        <taxon>Hyellaceae</taxon>
        <taxon>Hyella</taxon>
    </lineage>
</organism>
<feature type="transmembrane region" description="Helical" evidence="1">
    <location>
        <begin position="31"/>
        <end position="48"/>
    </location>
</feature>
<dbReference type="OrthoDB" id="532366at2"/>
<dbReference type="AlphaFoldDB" id="A0A563VTJ2"/>
<keyword evidence="1" id="KW-1133">Transmembrane helix</keyword>
<reference evidence="2 3" key="1">
    <citation type="submission" date="2019-01" db="EMBL/GenBank/DDBJ databases">
        <authorList>
            <person name="Brito A."/>
        </authorList>
    </citation>
    <scope>NUCLEOTIDE SEQUENCE [LARGE SCALE GENOMIC DNA]</scope>
    <source>
        <strain evidence="2">1</strain>
    </source>
</reference>
<keyword evidence="1" id="KW-0472">Membrane</keyword>
<proteinExistence type="predicted"/>
<feature type="transmembrane region" description="Helical" evidence="1">
    <location>
        <begin position="68"/>
        <end position="88"/>
    </location>
</feature>
<evidence type="ECO:0000313" key="3">
    <source>
        <dbReference type="Proteomes" id="UP000320055"/>
    </source>
</evidence>
<keyword evidence="1" id="KW-0812">Transmembrane</keyword>
<feature type="transmembrane region" description="Helical" evidence="1">
    <location>
        <begin position="100"/>
        <end position="125"/>
    </location>
</feature>
<dbReference type="RefSeq" id="WP_144865115.1">
    <property type="nucleotide sequence ID" value="NZ_LR213789.1"/>
</dbReference>
<dbReference type="Proteomes" id="UP000320055">
    <property type="component" value="Unassembled WGS sequence"/>
</dbReference>
<sequence length="247" mass="28399">MLKNLIPNVSNQKNNRKTKSILTNESIEHQSYAFVSLVGYVILGLIFFDYIHLLIPPQLFNPNWEIETIGRIIESIWILLLGFMLIFFRTQQRKIKLGELRILSFLSWMTLMIAIACFLAAPLLISNAIRINQTNKAQINAQLTSQTTQVEKVFTQINQASEQELSAVLKNNQNQNSIDSTKEIKQQLIDVIQQKKQTASEQLNQSLKSKQVKLFKTTFKWVLGAIISGIAFVTVWRYTSWARNIKV</sequence>
<evidence type="ECO:0000256" key="1">
    <source>
        <dbReference type="SAM" id="Phobius"/>
    </source>
</evidence>
<gene>
    <name evidence="2" type="ORF">H1P_290005</name>
</gene>
<protein>
    <submittedName>
        <fullName evidence="2">Uncharacterized protein</fullName>
    </submittedName>
</protein>
<dbReference type="NCBIfam" id="NF038305">
    <property type="entry name" value="HpsJ_fam"/>
    <property type="match status" value="1"/>
</dbReference>
<name>A0A563VTJ2_9CYAN</name>